<proteinExistence type="predicted"/>
<dbReference type="EMBL" id="BLXT01004129">
    <property type="protein sequence ID" value="GFO09937.1"/>
    <property type="molecule type" value="Genomic_DNA"/>
</dbReference>
<reference evidence="1 2" key="1">
    <citation type="journal article" date="2021" name="Elife">
        <title>Chloroplast acquisition without the gene transfer in kleptoplastic sea slugs, Plakobranchus ocellatus.</title>
        <authorList>
            <person name="Maeda T."/>
            <person name="Takahashi S."/>
            <person name="Yoshida T."/>
            <person name="Shimamura S."/>
            <person name="Takaki Y."/>
            <person name="Nagai Y."/>
            <person name="Toyoda A."/>
            <person name="Suzuki Y."/>
            <person name="Arimoto A."/>
            <person name="Ishii H."/>
            <person name="Satoh N."/>
            <person name="Nishiyama T."/>
            <person name="Hasebe M."/>
            <person name="Maruyama T."/>
            <person name="Minagawa J."/>
            <person name="Obokata J."/>
            <person name="Shigenobu S."/>
        </authorList>
    </citation>
    <scope>NUCLEOTIDE SEQUENCE [LARGE SCALE GENOMIC DNA]</scope>
</reference>
<keyword evidence="2" id="KW-1185">Reference proteome</keyword>
<sequence length="98" mass="11348">MTIHRKSLLDGCDNWEFSIDLLEWNKHPKVTQDTGMRPDILFHSSATQQIIMIELTVPYESGMEEASIYIKEEITGLEQRAGKSWIQIPDIVYRLLAL</sequence>
<comment type="caution">
    <text evidence="1">The sequence shown here is derived from an EMBL/GenBank/DDBJ whole genome shotgun (WGS) entry which is preliminary data.</text>
</comment>
<gene>
    <name evidence="1" type="ORF">PoB_003644200</name>
</gene>
<name>A0AAV4ARJ0_9GAST</name>
<dbReference type="Proteomes" id="UP000735302">
    <property type="component" value="Unassembled WGS sequence"/>
</dbReference>
<protein>
    <submittedName>
        <fullName evidence="1">Polyprotein</fullName>
    </submittedName>
</protein>
<accession>A0AAV4ARJ0</accession>
<organism evidence="1 2">
    <name type="scientific">Plakobranchus ocellatus</name>
    <dbReference type="NCBI Taxonomy" id="259542"/>
    <lineage>
        <taxon>Eukaryota</taxon>
        <taxon>Metazoa</taxon>
        <taxon>Spiralia</taxon>
        <taxon>Lophotrochozoa</taxon>
        <taxon>Mollusca</taxon>
        <taxon>Gastropoda</taxon>
        <taxon>Heterobranchia</taxon>
        <taxon>Euthyneura</taxon>
        <taxon>Panpulmonata</taxon>
        <taxon>Sacoglossa</taxon>
        <taxon>Placobranchoidea</taxon>
        <taxon>Plakobranchidae</taxon>
        <taxon>Plakobranchus</taxon>
    </lineage>
</organism>
<evidence type="ECO:0000313" key="1">
    <source>
        <dbReference type="EMBL" id="GFO09937.1"/>
    </source>
</evidence>
<evidence type="ECO:0000313" key="2">
    <source>
        <dbReference type="Proteomes" id="UP000735302"/>
    </source>
</evidence>
<dbReference type="AlphaFoldDB" id="A0AAV4ARJ0"/>